<dbReference type="PATRIC" id="fig|700597.3.peg.6894"/>
<dbReference type="AlphaFoldDB" id="G2GNH4"/>
<keyword evidence="4" id="KW-1185">Reference proteome</keyword>
<accession>G2GNH4</accession>
<dbReference type="InterPro" id="IPR008613">
    <property type="entry name" value="Excalibur_Ca-bd_domain"/>
</dbReference>
<feature type="compositionally biased region" description="Low complexity" evidence="1">
    <location>
        <begin position="55"/>
        <end position="103"/>
    </location>
</feature>
<name>G2GNH4_9ACTN</name>
<comment type="caution">
    <text evidence="3">The sequence shown here is derived from an EMBL/GenBank/DDBJ whole genome shotgun (WGS) entry which is preliminary data.</text>
</comment>
<feature type="compositionally biased region" description="Gly residues" evidence="1">
    <location>
        <begin position="108"/>
        <end position="119"/>
    </location>
</feature>
<dbReference type="EMBL" id="AGBF01000293">
    <property type="protein sequence ID" value="EGX54944.1"/>
    <property type="molecule type" value="Genomic_DNA"/>
</dbReference>
<dbReference type="RefSeq" id="WP_007504598.1">
    <property type="nucleotide sequence ID" value="NZ_AGBF01000293.1"/>
</dbReference>
<evidence type="ECO:0000256" key="1">
    <source>
        <dbReference type="SAM" id="MobiDB-lite"/>
    </source>
</evidence>
<feature type="domain" description="Excalibur calcium-binding" evidence="2">
    <location>
        <begin position="122"/>
        <end position="158"/>
    </location>
</feature>
<dbReference type="Pfam" id="PF05901">
    <property type="entry name" value="Excalibur"/>
    <property type="match status" value="1"/>
</dbReference>
<proteinExistence type="predicted"/>
<evidence type="ECO:0000313" key="4">
    <source>
        <dbReference type="Proteomes" id="UP000004217"/>
    </source>
</evidence>
<dbReference type="SMART" id="SM00894">
    <property type="entry name" value="Excalibur"/>
    <property type="match status" value="1"/>
</dbReference>
<evidence type="ECO:0000313" key="3">
    <source>
        <dbReference type="EMBL" id="EGX54944.1"/>
    </source>
</evidence>
<sequence length="159" mass="15629">MTHPYAGAPMPQPPRRAPGWARKRYALPALGLAFLLGIAMGGASGQDRTGADAEPAAASPRPTVTVTATTEPAPAPTVTLTATATATATKTVEVTAAPPAAADDPSDGGSGGGGGGGGDSVYYANCSEVRAAGAAPIRRGEPGYASHLDRDNDGVACDT</sequence>
<feature type="region of interest" description="Disordered" evidence="1">
    <location>
        <begin position="43"/>
        <end position="119"/>
    </location>
</feature>
<dbReference type="Proteomes" id="UP000004217">
    <property type="component" value="Unassembled WGS sequence"/>
</dbReference>
<protein>
    <recommendedName>
        <fullName evidence="2">Excalibur calcium-binding domain-containing protein</fullName>
    </recommendedName>
</protein>
<gene>
    <name evidence="3" type="ORF">SZN_35397</name>
</gene>
<organism evidence="3 4">
    <name type="scientific">Streptomyces zinciresistens K42</name>
    <dbReference type="NCBI Taxonomy" id="700597"/>
    <lineage>
        <taxon>Bacteria</taxon>
        <taxon>Bacillati</taxon>
        <taxon>Actinomycetota</taxon>
        <taxon>Actinomycetes</taxon>
        <taxon>Kitasatosporales</taxon>
        <taxon>Streptomycetaceae</taxon>
        <taxon>Streptomyces</taxon>
    </lineage>
</organism>
<evidence type="ECO:0000259" key="2">
    <source>
        <dbReference type="SMART" id="SM00894"/>
    </source>
</evidence>
<feature type="region of interest" description="Disordered" evidence="1">
    <location>
        <begin position="135"/>
        <end position="159"/>
    </location>
</feature>
<reference evidence="3 4" key="1">
    <citation type="submission" date="2011-08" db="EMBL/GenBank/DDBJ databases">
        <authorList>
            <person name="Lin Y."/>
            <person name="Hao X."/>
            <person name="Johnstone L."/>
            <person name="Miller S.J."/>
            <person name="Wei G."/>
            <person name="Rensing C."/>
        </authorList>
    </citation>
    <scope>NUCLEOTIDE SEQUENCE [LARGE SCALE GENOMIC DNA]</scope>
    <source>
        <strain evidence="3 4">K42</strain>
    </source>
</reference>
<dbReference type="OrthoDB" id="4337778at2"/>